<dbReference type="Proteomes" id="UP000620382">
    <property type="component" value="Unassembled WGS sequence"/>
</dbReference>
<keyword evidence="1" id="KW-0472">Membrane</keyword>
<accession>A0ABS1H186</accession>
<sequence length="52" mass="5520">MNKKQLIQAAIDLTVAILAGYIVMLAPVTGTASQPPARELPGKMLMVQIEAL</sequence>
<dbReference type="EMBL" id="JAENSR010000013">
    <property type="protein sequence ID" value="MBK3462984.1"/>
    <property type="molecule type" value="Genomic_DNA"/>
</dbReference>
<name>A0ABS1H186_9PSED</name>
<feature type="transmembrane region" description="Helical" evidence="1">
    <location>
        <begin position="6"/>
        <end position="28"/>
    </location>
</feature>
<reference evidence="2 3" key="1">
    <citation type="submission" date="2021-01" db="EMBL/GenBank/DDBJ databases">
        <title>Antibiotic resistance and phylogeny of Pseudomonas spp. isolated over three decades from chicken meat in the Norwegian food chain.</title>
        <authorList>
            <person name="Moen B."/>
        </authorList>
    </citation>
    <scope>NUCLEOTIDE SEQUENCE [LARGE SCALE GENOMIC DNA]</scope>
    <source>
        <strain evidence="2 3">MF6766</strain>
    </source>
</reference>
<evidence type="ECO:0000256" key="1">
    <source>
        <dbReference type="SAM" id="Phobius"/>
    </source>
</evidence>
<keyword evidence="1" id="KW-1133">Transmembrane helix</keyword>
<dbReference type="RefSeq" id="WP_153839976.1">
    <property type="nucleotide sequence ID" value="NZ_JAEKDB010000005.1"/>
</dbReference>
<keyword evidence="3" id="KW-1185">Reference proteome</keyword>
<gene>
    <name evidence="2" type="ORF">JJD71_28360</name>
</gene>
<keyword evidence="1" id="KW-0812">Transmembrane</keyword>
<evidence type="ECO:0000313" key="2">
    <source>
        <dbReference type="EMBL" id="MBK3462984.1"/>
    </source>
</evidence>
<protein>
    <submittedName>
        <fullName evidence="2">Uncharacterized protein</fullName>
    </submittedName>
</protein>
<comment type="caution">
    <text evidence="2">The sequence shown here is derived from an EMBL/GenBank/DDBJ whole genome shotgun (WGS) entry which is preliminary data.</text>
</comment>
<evidence type="ECO:0000313" key="3">
    <source>
        <dbReference type="Proteomes" id="UP000620382"/>
    </source>
</evidence>
<proteinExistence type="predicted"/>
<organism evidence="2 3">
    <name type="scientific">Pseudomonas haemolytica</name>
    <dbReference type="NCBI Taxonomy" id="2600065"/>
    <lineage>
        <taxon>Bacteria</taxon>
        <taxon>Pseudomonadati</taxon>
        <taxon>Pseudomonadota</taxon>
        <taxon>Gammaproteobacteria</taxon>
        <taxon>Pseudomonadales</taxon>
        <taxon>Pseudomonadaceae</taxon>
        <taxon>Pseudomonas</taxon>
    </lineage>
</organism>